<feature type="region of interest" description="Disordered" evidence="1">
    <location>
        <begin position="194"/>
        <end position="229"/>
    </location>
</feature>
<proteinExistence type="predicted"/>
<name>A0A9Q3P9M6_9BASI</name>
<comment type="caution">
    <text evidence="2">The sequence shown here is derived from an EMBL/GenBank/DDBJ whole genome shotgun (WGS) entry which is preliminary data.</text>
</comment>
<evidence type="ECO:0000313" key="3">
    <source>
        <dbReference type="Proteomes" id="UP000765509"/>
    </source>
</evidence>
<evidence type="ECO:0000256" key="1">
    <source>
        <dbReference type="SAM" id="MobiDB-lite"/>
    </source>
</evidence>
<gene>
    <name evidence="2" type="ORF">O181_092950</name>
</gene>
<reference evidence="2" key="1">
    <citation type="submission" date="2021-03" db="EMBL/GenBank/DDBJ databases">
        <title>Draft genome sequence of rust myrtle Austropuccinia psidii MF-1, a brazilian biotype.</title>
        <authorList>
            <person name="Quecine M.C."/>
            <person name="Pachon D.M.R."/>
            <person name="Bonatelli M.L."/>
            <person name="Correr F.H."/>
            <person name="Franceschini L.M."/>
            <person name="Leite T.F."/>
            <person name="Margarido G.R.A."/>
            <person name="Almeida C.A."/>
            <person name="Ferrarezi J.A."/>
            <person name="Labate C.A."/>
        </authorList>
    </citation>
    <scope>NUCLEOTIDE SEQUENCE</scope>
    <source>
        <strain evidence="2">MF-1</strain>
    </source>
</reference>
<accession>A0A9Q3P9M6</accession>
<organism evidence="2 3">
    <name type="scientific">Austropuccinia psidii MF-1</name>
    <dbReference type="NCBI Taxonomy" id="1389203"/>
    <lineage>
        <taxon>Eukaryota</taxon>
        <taxon>Fungi</taxon>
        <taxon>Dikarya</taxon>
        <taxon>Basidiomycota</taxon>
        <taxon>Pucciniomycotina</taxon>
        <taxon>Pucciniomycetes</taxon>
        <taxon>Pucciniales</taxon>
        <taxon>Sphaerophragmiaceae</taxon>
        <taxon>Austropuccinia</taxon>
    </lineage>
</organism>
<evidence type="ECO:0000313" key="2">
    <source>
        <dbReference type="EMBL" id="MBW0553235.1"/>
    </source>
</evidence>
<dbReference type="AlphaFoldDB" id="A0A9Q3P9M6"/>
<dbReference type="EMBL" id="AVOT02059580">
    <property type="protein sequence ID" value="MBW0553235.1"/>
    <property type="molecule type" value="Genomic_DNA"/>
</dbReference>
<dbReference type="Proteomes" id="UP000765509">
    <property type="component" value="Unassembled WGS sequence"/>
</dbReference>
<protein>
    <submittedName>
        <fullName evidence="2">Uncharacterized protein</fullName>
    </submittedName>
</protein>
<keyword evidence="3" id="KW-1185">Reference proteome</keyword>
<sequence>MFWEKKNWQEHNQHARLLYHICSCYACYAWNLYLGTNLEEAPDSIYNEACSIVALMTFQQITCSGAYKYMRANLTYCSDLGLLCSAYDHYVHYVLSEKFRKETREGGWNVRDVERKVVQRERQRMNDVDAMMGRRSNQRVRQRPKKPIISDFEKTPKSIPIDFYRPEWFNQKNHSKKQIVADLSEVAFVPIRDLPPGPNEQLGNRSFKQKYCHSEDAQRERNNQKQRVR</sequence>
<feature type="compositionally biased region" description="Basic and acidic residues" evidence="1">
    <location>
        <begin position="212"/>
        <end position="223"/>
    </location>
</feature>